<dbReference type="AlphaFoldDB" id="B7PF22"/>
<dbReference type="EMBL" id="DS698911">
    <property type="protein sequence ID" value="EEC05194.1"/>
    <property type="molecule type" value="Genomic_DNA"/>
</dbReference>
<dbReference type="VEuPathDB" id="VectorBase:ISCI018390"/>
<dbReference type="InParanoid" id="B7PF22"/>
<reference evidence="3" key="2">
    <citation type="submission" date="2020-05" db="UniProtKB">
        <authorList>
            <consortium name="EnsemblMetazoa"/>
        </authorList>
    </citation>
    <scope>IDENTIFICATION</scope>
    <source>
        <strain evidence="3">wikel</strain>
    </source>
</reference>
<organism>
    <name type="scientific">Ixodes scapularis</name>
    <name type="common">Black-legged tick</name>
    <name type="synonym">Deer tick</name>
    <dbReference type="NCBI Taxonomy" id="6945"/>
    <lineage>
        <taxon>Eukaryota</taxon>
        <taxon>Metazoa</taxon>
        <taxon>Ecdysozoa</taxon>
        <taxon>Arthropoda</taxon>
        <taxon>Chelicerata</taxon>
        <taxon>Arachnida</taxon>
        <taxon>Acari</taxon>
        <taxon>Parasitiformes</taxon>
        <taxon>Ixodida</taxon>
        <taxon>Ixodoidea</taxon>
        <taxon>Ixodidae</taxon>
        <taxon>Ixodinae</taxon>
        <taxon>Ixodes</taxon>
    </lineage>
</organism>
<evidence type="ECO:0000313" key="2">
    <source>
        <dbReference type="EMBL" id="EEC05194.1"/>
    </source>
</evidence>
<dbReference type="EMBL" id="ABJB010381883">
    <property type="status" value="NOT_ANNOTATED_CDS"/>
    <property type="molecule type" value="Genomic_DNA"/>
</dbReference>
<keyword evidence="4" id="KW-1185">Reference proteome</keyword>
<dbReference type="VEuPathDB" id="VectorBase:ISCW018390"/>
<dbReference type="HOGENOM" id="CLU_2529958_0_0_1"/>
<proteinExistence type="predicted"/>
<sequence>MAVNRRVPQTRRKVVDDEDGRSSLGAADANSSGWTSDRAASSVGDTVHDCLPCDENVELFLSLMAPDFGRFWLWVLIQPARFHV</sequence>
<dbReference type="PaxDb" id="6945-B7PF22"/>
<protein>
    <submittedName>
        <fullName evidence="2 3">Uncharacterized protein</fullName>
    </submittedName>
</protein>
<accession>B7PF22</accession>
<dbReference type="Proteomes" id="UP000001555">
    <property type="component" value="Unassembled WGS sequence"/>
</dbReference>
<evidence type="ECO:0000256" key="1">
    <source>
        <dbReference type="SAM" id="MobiDB-lite"/>
    </source>
</evidence>
<name>B7PF22_IXOSC</name>
<feature type="compositionally biased region" description="Polar residues" evidence="1">
    <location>
        <begin position="29"/>
        <end position="38"/>
    </location>
</feature>
<reference evidence="2 4" key="1">
    <citation type="submission" date="2008-03" db="EMBL/GenBank/DDBJ databases">
        <title>Annotation of Ixodes scapularis.</title>
        <authorList>
            <consortium name="Ixodes scapularis Genome Project Consortium"/>
            <person name="Caler E."/>
            <person name="Hannick L.I."/>
            <person name="Bidwell S."/>
            <person name="Joardar V."/>
            <person name="Thiagarajan M."/>
            <person name="Amedeo P."/>
            <person name="Galinsky K.J."/>
            <person name="Schobel S."/>
            <person name="Inman J."/>
            <person name="Hostetler J."/>
            <person name="Miller J."/>
            <person name="Hammond M."/>
            <person name="Megy K."/>
            <person name="Lawson D."/>
            <person name="Kodira C."/>
            <person name="Sutton G."/>
            <person name="Meyer J."/>
            <person name="Hill C.A."/>
            <person name="Birren B."/>
            <person name="Nene V."/>
            <person name="Collins F."/>
            <person name="Alarcon-Chaidez F."/>
            <person name="Wikel S."/>
            <person name="Strausberg R."/>
        </authorList>
    </citation>
    <scope>NUCLEOTIDE SEQUENCE [LARGE SCALE GENOMIC DNA]</scope>
    <source>
        <strain evidence="4">Wikel</strain>
        <strain evidence="2">Wikel colony</strain>
    </source>
</reference>
<gene>
    <name evidence="2" type="ORF">IscW_ISCW018390</name>
</gene>
<feature type="region of interest" description="Disordered" evidence="1">
    <location>
        <begin position="1"/>
        <end position="38"/>
    </location>
</feature>
<dbReference type="EnsemblMetazoa" id="ISCW018390-RA">
    <property type="protein sequence ID" value="ISCW018390-PA"/>
    <property type="gene ID" value="ISCW018390"/>
</dbReference>
<evidence type="ECO:0000313" key="3">
    <source>
        <dbReference type="EnsemblMetazoa" id="ISCW018390-PA"/>
    </source>
</evidence>
<evidence type="ECO:0000313" key="4">
    <source>
        <dbReference type="Proteomes" id="UP000001555"/>
    </source>
</evidence>